<proteinExistence type="predicted"/>
<evidence type="ECO:0000313" key="2">
    <source>
        <dbReference type="Proteomes" id="UP000315295"/>
    </source>
</evidence>
<dbReference type="AlphaFoldDB" id="A0A540LDD3"/>
<sequence length="93" mass="10095">MFQVNQEPSTHLHDGYLGYDPRLSSQRFDSFVDSESLKDSATDSLIFHGSTVDDAFATQPASEAFSPPLIYAESNGQGFDGGFGGARILIVFD</sequence>
<accession>A0A540LDD3</accession>
<organism evidence="1 2">
    <name type="scientific">Malus baccata</name>
    <name type="common">Siberian crab apple</name>
    <name type="synonym">Pyrus baccata</name>
    <dbReference type="NCBI Taxonomy" id="106549"/>
    <lineage>
        <taxon>Eukaryota</taxon>
        <taxon>Viridiplantae</taxon>
        <taxon>Streptophyta</taxon>
        <taxon>Embryophyta</taxon>
        <taxon>Tracheophyta</taxon>
        <taxon>Spermatophyta</taxon>
        <taxon>Magnoliopsida</taxon>
        <taxon>eudicotyledons</taxon>
        <taxon>Gunneridae</taxon>
        <taxon>Pentapetalae</taxon>
        <taxon>rosids</taxon>
        <taxon>fabids</taxon>
        <taxon>Rosales</taxon>
        <taxon>Rosaceae</taxon>
        <taxon>Amygdaloideae</taxon>
        <taxon>Maleae</taxon>
        <taxon>Malus</taxon>
    </lineage>
</organism>
<gene>
    <name evidence="1" type="ORF">C1H46_029955</name>
</gene>
<name>A0A540LDD3_MALBA</name>
<dbReference type="Proteomes" id="UP000315295">
    <property type="component" value="Unassembled WGS sequence"/>
</dbReference>
<protein>
    <submittedName>
        <fullName evidence="1">Uncharacterized protein</fullName>
    </submittedName>
</protein>
<reference evidence="1 2" key="1">
    <citation type="journal article" date="2019" name="G3 (Bethesda)">
        <title>Sequencing of a Wild Apple (Malus baccata) Genome Unravels the Differences Between Cultivated and Wild Apple Species Regarding Disease Resistance and Cold Tolerance.</title>
        <authorList>
            <person name="Chen X."/>
        </authorList>
    </citation>
    <scope>NUCLEOTIDE SEQUENCE [LARGE SCALE GENOMIC DNA]</scope>
    <source>
        <strain evidence="2">cv. Shandingzi</strain>
        <tissue evidence="1">Leaves</tissue>
    </source>
</reference>
<keyword evidence="2" id="KW-1185">Reference proteome</keyword>
<evidence type="ECO:0000313" key="1">
    <source>
        <dbReference type="EMBL" id="TQD84475.1"/>
    </source>
</evidence>
<dbReference type="EMBL" id="VIEB01000635">
    <property type="protein sequence ID" value="TQD84475.1"/>
    <property type="molecule type" value="Genomic_DNA"/>
</dbReference>
<comment type="caution">
    <text evidence="1">The sequence shown here is derived from an EMBL/GenBank/DDBJ whole genome shotgun (WGS) entry which is preliminary data.</text>
</comment>